<keyword evidence="5" id="KW-1185">Reference proteome</keyword>
<keyword evidence="2" id="KW-0472">Membrane</keyword>
<dbReference type="InterPro" id="IPR001007">
    <property type="entry name" value="VWF_dom"/>
</dbReference>
<name>A0A182N3U3_9DIPT</name>
<feature type="region of interest" description="Disordered" evidence="1">
    <location>
        <begin position="31"/>
        <end position="57"/>
    </location>
</feature>
<feature type="transmembrane region" description="Helical" evidence="2">
    <location>
        <begin position="331"/>
        <end position="359"/>
    </location>
</feature>
<evidence type="ECO:0000256" key="2">
    <source>
        <dbReference type="SAM" id="Phobius"/>
    </source>
</evidence>
<dbReference type="STRING" id="7168.A0A182N3U3"/>
<reference evidence="4" key="2">
    <citation type="submission" date="2020-05" db="UniProtKB">
        <authorList>
            <consortium name="EnsemblMetazoa"/>
        </authorList>
    </citation>
    <scope>IDENTIFICATION</scope>
    <source>
        <strain evidence="4">WRAIR2</strain>
    </source>
</reference>
<dbReference type="PROSITE" id="PS50184">
    <property type="entry name" value="VWFC_2"/>
    <property type="match status" value="1"/>
</dbReference>
<dbReference type="Pfam" id="PF23334">
    <property type="entry name" value="VWC2L_2nd"/>
    <property type="match status" value="1"/>
</dbReference>
<evidence type="ECO:0000256" key="1">
    <source>
        <dbReference type="SAM" id="MobiDB-lite"/>
    </source>
</evidence>
<dbReference type="SMART" id="SM00214">
    <property type="entry name" value="VWC"/>
    <property type="match status" value="1"/>
</dbReference>
<feature type="domain" description="VWFC" evidence="3">
    <location>
        <begin position="168"/>
        <end position="227"/>
    </location>
</feature>
<keyword evidence="2" id="KW-0812">Transmembrane</keyword>
<keyword evidence="2" id="KW-1133">Transmembrane helix</keyword>
<reference evidence="5" key="1">
    <citation type="submission" date="2013-03" db="EMBL/GenBank/DDBJ databases">
        <title>The Genome Sequence of Anopheles dirus WRAIR2.</title>
        <authorList>
            <consortium name="The Broad Institute Genomics Platform"/>
            <person name="Neafsey D.E."/>
            <person name="Walton C."/>
            <person name="Walker B."/>
            <person name="Young S.K."/>
            <person name="Zeng Q."/>
            <person name="Gargeya S."/>
            <person name="Fitzgerald M."/>
            <person name="Haas B."/>
            <person name="Abouelleil A."/>
            <person name="Allen A.W."/>
            <person name="Alvarado L."/>
            <person name="Arachchi H.M."/>
            <person name="Berlin A.M."/>
            <person name="Chapman S.B."/>
            <person name="Gainer-Dewar J."/>
            <person name="Goldberg J."/>
            <person name="Griggs A."/>
            <person name="Gujja S."/>
            <person name="Hansen M."/>
            <person name="Howarth C."/>
            <person name="Imamovic A."/>
            <person name="Ireland A."/>
            <person name="Larimer J."/>
            <person name="McCowan C."/>
            <person name="Murphy C."/>
            <person name="Pearson M."/>
            <person name="Poon T.W."/>
            <person name="Priest M."/>
            <person name="Roberts A."/>
            <person name="Saif S."/>
            <person name="Shea T."/>
            <person name="Sisk P."/>
            <person name="Sykes S."/>
            <person name="Wortman J."/>
            <person name="Nusbaum C."/>
            <person name="Birren B."/>
        </authorList>
    </citation>
    <scope>NUCLEOTIDE SEQUENCE [LARGE SCALE GENOMIC DNA]</scope>
    <source>
        <strain evidence="5">WRAIR2</strain>
    </source>
</reference>
<dbReference type="EnsemblMetazoa" id="ADIR002305-RA">
    <property type="protein sequence ID" value="ADIR002305-PA"/>
    <property type="gene ID" value="ADIR002305"/>
</dbReference>
<evidence type="ECO:0000313" key="5">
    <source>
        <dbReference type="Proteomes" id="UP000075884"/>
    </source>
</evidence>
<protein>
    <recommendedName>
        <fullName evidence="3">VWFC domain-containing protein</fullName>
    </recommendedName>
</protein>
<sequence length="414" mass="45448">MFPSVTADLQQRCQSVRCPTDCPSDSYLQYPDAGTAYNTQDEETDPADETLTPVEGADDEPRVKRAIATNTLLIHKPIQITPIFNPNALPIQQQHLRLRRHLNPAELVQAVSDGPALEELCCPRCVCAPCAEPQSCLPHYTSIVDVPPHLGRPGACCPQVHCQPAEPVSCYSSATHRWYRENETWNENPCTRCRCRAGERSCEVSACKPLDCEHKKELQDRCCPVCDEERSIFCREHINCDLSCRHGYERRGNCALCVCARKPAANVTTTTTTTTAATTTVSVTFDRTSEESVAQRSSYMDPAEVEADTIAPDETTKEASTVNNRRSEEGFFGTLSGLMTLVLVLVVILVAAFVAHLTLTMECVKKALKMLFSCNQISQSKSAYNRVASTVPVTVATNTNSTVTGTDTNTSSMA</sequence>
<dbReference type="Proteomes" id="UP000075884">
    <property type="component" value="Unassembled WGS sequence"/>
</dbReference>
<proteinExistence type="predicted"/>
<dbReference type="PROSITE" id="PS01208">
    <property type="entry name" value="VWFC_1"/>
    <property type="match status" value="1"/>
</dbReference>
<dbReference type="Gene3D" id="6.20.200.20">
    <property type="match status" value="1"/>
</dbReference>
<dbReference type="AlphaFoldDB" id="A0A182N3U3"/>
<dbReference type="VEuPathDB" id="VectorBase:ADIR002305"/>
<evidence type="ECO:0000313" key="4">
    <source>
        <dbReference type="EnsemblMetazoa" id="ADIR002305-PA"/>
    </source>
</evidence>
<organism evidence="4 5">
    <name type="scientific">Anopheles dirus</name>
    <dbReference type="NCBI Taxonomy" id="7168"/>
    <lineage>
        <taxon>Eukaryota</taxon>
        <taxon>Metazoa</taxon>
        <taxon>Ecdysozoa</taxon>
        <taxon>Arthropoda</taxon>
        <taxon>Hexapoda</taxon>
        <taxon>Insecta</taxon>
        <taxon>Pterygota</taxon>
        <taxon>Neoptera</taxon>
        <taxon>Endopterygota</taxon>
        <taxon>Diptera</taxon>
        <taxon>Nematocera</taxon>
        <taxon>Culicoidea</taxon>
        <taxon>Culicidae</taxon>
        <taxon>Anophelinae</taxon>
        <taxon>Anopheles</taxon>
    </lineage>
</organism>
<accession>A0A182N3U3</accession>
<evidence type="ECO:0000259" key="3">
    <source>
        <dbReference type="PROSITE" id="PS50184"/>
    </source>
</evidence>